<dbReference type="Proteomes" id="UP000007952">
    <property type="component" value="Chromosome"/>
</dbReference>
<name>F6FGT9_MYCHI</name>
<dbReference type="KEGG" id="mhf:MHF_0333"/>
<gene>
    <name evidence="1" type="ordered locus">MHF_0333</name>
</gene>
<sequence>MDVALLGKAIVGLMAGATATAGAVYFGTDLFKEEISKRTISSLLREKNPERRLLTSSIETSDQAWKDAWAQYRNKNKESNPWGLKNLSKITQDVPPDDFVSKCSFKSGLEISDDSDPLYREVLSYCTRDTLVSDLIVENNRTLLTSTSPSEDWQKAWEVYRTNNADKTQGKDAWQLTEWDSKKNGNTHTSDYQTKCAEKAKVKAFDLNSEVYKRVLAWCTKD</sequence>
<protein>
    <submittedName>
        <fullName evidence="1">Uncharacterized protein</fullName>
    </submittedName>
</protein>
<evidence type="ECO:0000313" key="1">
    <source>
        <dbReference type="EMBL" id="AEG72612.1"/>
    </source>
</evidence>
<reference evidence="1 2" key="1">
    <citation type="journal article" date="2011" name="J. Bacteriol.">
        <title>Complete genome sequences of two hemotropic Mycoplasmas, Mycoplasma haemofelis strain Ohio2 and Mycoplasma suis strain Illinois.</title>
        <authorList>
            <person name="Messick J.B."/>
            <person name="Santos A.P."/>
            <person name="Guimaraes A.M."/>
        </authorList>
    </citation>
    <scope>NUCLEOTIDE SEQUENCE [LARGE SCALE GENOMIC DNA]</scope>
    <source>
        <strain evidence="1 2">Ohio2</strain>
    </source>
</reference>
<reference key="2">
    <citation type="submission" date="2011-05" db="EMBL/GenBank/DDBJ databases">
        <title>The Genome of Mycoplasma haemofelis Strain Ohio2, a pathogenic hemoplasma of the cat.</title>
        <authorList>
            <person name="Santos A.P."/>
            <person name="Guimaraes A.M.S."/>
            <person name="SanMiguel P.J."/>
            <person name="Martin S.W."/>
            <person name="Messick J.B."/>
        </authorList>
    </citation>
    <scope>NUCLEOTIDE SEQUENCE</scope>
    <source>
        <strain>Ohio2</strain>
    </source>
</reference>
<organism evidence="1 2">
    <name type="scientific">Mycoplasma haemofelis (strain Ohio2)</name>
    <dbReference type="NCBI Taxonomy" id="859194"/>
    <lineage>
        <taxon>Bacteria</taxon>
        <taxon>Bacillati</taxon>
        <taxon>Mycoplasmatota</taxon>
        <taxon>Mollicutes</taxon>
        <taxon>Mycoplasmataceae</taxon>
        <taxon>Mycoplasma</taxon>
    </lineage>
</organism>
<dbReference type="HOGENOM" id="CLU_098620_0_0_14"/>
<proteinExistence type="predicted"/>
<dbReference type="EMBL" id="CP002808">
    <property type="protein sequence ID" value="AEG72612.1"/>
    <property type="molecule type" value="Genomic_DNA"/>
</dbReference>
<dbReference type="AlphaFoldDB" id="F6FGT9"/>
<accession>F6FGT9</accession>
<dbReference type="BioCyc" id="MHAE859194:G1GR7-329-MONOMER"/>
<dbReference type="STRING" id="859194.MHF_0333"/>
<evidence type="ECO:0000313" key="2">
    <source>
        <dbReference type="Proteomes" id="UP000007952"/>
    </source>
</evidence>